<dbReference type="PANTHER" id="PTHR34980">
    <property type="entry name" value="INNER MEMBRANE PROTEIN-RELATED-RELATED"/>
    <property type="match status" value="1"/>
</dbReference>
<evidence type="ECO:0000313" key="4">
    <source>
        <dbReference type="EMBL" id="KRO03941.1"/>
    </source>
</evidence>
<feature type="compositionally biased region" description="Basic and acidic residues" evidence="1">
    <location>
        <begin position="41"/>
        <end position="52"/>
    </location>
</feature>
<dbReference type="InterPro" id="IPR008523">
    <property type="entry name" value="DUF805"/>
</dbReference>
<dbReference type="GO" id="GO:0005886">
    <property type="term" value="C:plasma membrane"/>
    <property type="evidence" value="ECO:0007669"/>
    <property type="project" value="TreeGrafter"/>
</dbReference>
<evidence type="ECO:0000256" key="1">
    <source>
        <dbReference type="SAM" id="MobiDB-lite"/>
    </source>
</evidence>
<evidence type="ECO:0000259" key="3">
    <source>
        <dbReference type="Pfam" id="PF13240"/>
    </source>
</evidence>
<name>A0A0R2LQ93_9LACO</name>
<keyword evidence="2" id="KW-1133">Transmembrane helix</keyword>
<evidence type="ECO:0000313" key="5">
    <source>
        <dbReference type="Proteomes" id="UP000051906"/>
    </source>
</evidence>
<dbReference type="Proteomes" id="UP000051906">
    <property type="component" value="Unassembled WGS sequence"/>
</dbReference>
<dbReference type="EMBL" id="JQCA01000049">
    <property type="protein sequence ID" value="KRO03941.1"/>
    <property type="molecule type" value="Genomic_DNA"/>
</dbReference>
<reference evidence="4 5" key="1">
    <citation type="journal article" date="2015" name="Genome Announc.">
        <title>Expanding the biotechnology potential of lactobacilli through comparative genomics of 213 strains and associated genera.</title>
        <authorList>
            <person name="Sun Z."/>
            <person name="Harris H.M."/>
            <person name="McCann A."/>
            <person name="Guo C."/>
            <person name="Argimon S."/>
            <person name="Zhang W."/>
            <person name="Yang X."/>
            <person name="Jeffery I.B."/>
            <person name="Cooney J.C."/>
            <person name="Kagawa T.F."/>
            <person name="Liu W."/>
            <person name="Song Y."/>
            <person name="Salvetti E."/>
            <person name="Wrobel A."/>
            <person name="Rasinkangas P."/>
            <person name="Parkhill J."/>
            <person name="Rea M.C."/>
            <person name="O'Sullivan O."/>
            <person name="Ritari J."/>
            <person name="Douillard F.P."/>
            <person name="Paul Ross R."/>
            <person name="Yang R."/>
            <person name="Briner A.E."/>
            <person name="Felis G.E."/>
            <person name="de Vos W.M."/>
            <person name="Barrangou R."/>
            <person name="Klaenhammer T.R."/>
            <person name="Caufield P.W."/>
            <person name="Cui Y."/>
            <person name="Zhang H."/>
            <person name="O'Toole P.W."/>
        </authorList>
    </citation>
    <scope>NUCLEOTIDE SEQUENCE [LARGE SCALE GENOMIC DNA]</scope>
    <source>
        <strain evidence="4 5">DSM 22467</strain>
    </source>
</reference>
<evidence type="ECO:0000256" key="2">
    <source>
        <dbReference type="SAM" id="Phobius"/>
    </source>
</evidence>
<feature type="transmembrane region" description="Helical" evidence="2">
    <location>
        <begin position="181"/>
        <end position="203"/>
    </location>
</feature>
<feature type="transmembrane region" description="Helical" evidence="2">
    <location>
        <begin position="114"/>
        <end position="136"/>
    </location>
</feature>
<dbReference type="InterPro" id="IPR026870">
    <property type="entry name" value="Zinc_ribbon_dom"/>
</dbReference>
<organism evidence="4 5">
    <name type="scientific">Levilactobacillus paucivorans</name>
    <dbReference type="NCBI Taxonomy" id="616990"/>
    <lineage>
        <taxon>Bacteria</taxon>
        <taxon>Bacillati</taxon>
        <taxon>Bacillota</taxon>
        <taxon>Bacilli</taxon>
        <taxon>Lactobacillales</taxon>
        <taxon>Lactobacillaceae</taxon>
        <taxon>Levilactobacillus</taxon>
    </lineage>
</organism>
<feature type="region of interest" description="Disordered" evidence="1">
    <location>
        <begin position="33"/>
        <end position="90"/>
    </location>
</feature>
<feature type="compositionally biased region" description="Polar residues" evidence="1">
    <location>
        <begin position="75"/>
        <end position="87"/>
    </location>
</feature>
<feature type="transmembrane region" description="Helical" evidence="2">
    <location>
        <begin position="148"/>
        <end position="169"/>
    </location>
</feature>
<keyword evidence="2" id="KW-0812">Transmembrane</keyword>
<keyword evidence="5" id="KW-1185">Reference proteome</keyword>
<feature type="compositionally biased region" description="Polar residues" evidence="1">
    <location>
        <begin position="55"/>
        <end position="66"/>
    </location>
</feature>
<gene>
    <name evidence="4" type="ORF">IV54_GL001922</name>
</gene>
<dbReference type="RefSeq" id="WP_057878375.1">
    <property type="nucleotide sequence ID" value="NZ_JQCA01000049.1"/>
</dbReference>
<dbReference type="AlphaFoldDB" id="A0A0R2LQ93"/>
<feature type="transmembrane region" description="Helical" evidence="2">
    <location>
        <begin position="223"/>
        <end position="243"/>
    </location>
</feature>
<sequence length="430" mass="47001">MPTEPNFKFCLHCGKKIPIEATFCPSCGAKQPIADFESSSEPEKPATHDEAAKAASQTDTNPSQPDSEPGPTVVFTPTSEPNPTSDRPNMASAFDRGIKAAFTVKGRFSRADYWWLYLDIVLISLVVTVLFSLVFFSKGLVLSPGKTIAFLLIGAVVAVLSVIQFTATIRRLHDTNRSGHFLWLSLIPTVGPIILLVLLTQPAVEANNRFTTSPTSTHWTRTWWSWTILAVLSLIFAGSYVSLSTITRAAVIASQTTDTPAESATNGATKGGSLTLRDSQVRLSQQKTYHQAYQNSNWAKSTFAIDKVVVAKTAEAVKLDESDQQKAFNGVIAVHFKIKAGRDIAAYPTQATLNTNLGQQVNSDMSLSDTFDGDLNKGTVKDGNVYFLLPNLKSVASLTSIRLKWDAFYDTDDENDNNFAKNFDTTLKLN</sequence>
<dbReference type="PATRIC" id="fig|616990.3.peg.2035"/>
<comment type="caution">
    <text evidence="4">The sequence shown here is derived from an EMBL/GenBank/DDBJ whole genome shotgun (WGS) entry which is preliminary data.</text>
</comment>
<accession>A0A0R2LQ93</accession>
<proteinExistence type="predicted"/>
<dbReference type="Pfam" id="PF05656">
    <property type="entry name" value="DUF805"/>
    <property type="match status" value="1"/>
</dbReference>
<dbReference type="PANTHER" id="PTHR34980:SF2">
    <property type="entry name" value="INNER MEMBRANE PROTEIN YHAH-RELATED"/>
    <property type="match status" value="1"/>
</dbReference>
<protein>
    <recommendedName>
        <fullName evidence="3">Zinc-ribbon domain-containing protein</fullName>
    </recommendedName>
</protein>
<dbReference type="STRING" id="616990.IV54_GL001922"/>
<feature type="domain" description="Zinc-ribbon" evidence="3">
    <location>
        <begin position="9"/>
        <end position="30"/>
    </location>
</feature>
<keyword evidence="2" id="KW-0472">Membrane</keyword>
<dbReference type="Pfam" id="PF13240">
    <property type="entry name" value="Zn_Ribbon_1"/>
    <property type="match status" value="1"/>
</dbReference>